<name>A0A5P3XKH2_PARBF</name>
<gene>
    <name evidence="1" type="ORF">D4A35_18030</name>
</gene>
<accession>A0A5P3XKH2</accession>
<sequence length="164" mass="19203">MKKRLENNKKYTVDISPIQDVDILDSLEEREELQEIINTEIENALSSIENWCKKNKVDFDLIDNHRCSIETKNLIESQELNKLLNSIEKTELDETDLNFECIGKKIILYVANNGKYEVKEVNDLGEGHKLFNKKMIEGNFTYLELGIDKIDIDGEYKIVRNLYK</sequence>
<dbReference type="RefSeq" id="WP_150887736.1">
    <property type="nucleotide sequence ID" value="NZ_CM017269.1"/>
</dbReference>
<dbReference type="Proteomes" id="UP000326961">
    <property type="component" value="Plasmid pPbmMP"/>
</dbReference>
<keyword evidence="1" id="KW-0614">Plasmid</keyword>
<proteinExistence type="predicted"/>
<protein>
    <submittedName>
        <fullName evidence="1">Uncharacterized protein</fullName>
    </submittedName>
</protein>
<evidence type="ECO:0000313" key="2">
    <source>
        <dbReference type="Proteomes" id="UP000326961"/>
    </source>
</evidence>
<geneLocation type="plasmid" evidence="2">
    <name>ppbmmp</name>
</geneLocation>
<organism evidence="1 2">
    <name type="scientific">Paraclostridium bifermentans</name>
    <name type="common">Clostridium bifermentans</name>
    <dbReference type="NCBI Taxonomy" id="1490"/>
    <lineage>
        <taxon>Bacteria</taxon>
        <taxon>Bacillati</taxon>
        <taxon>Bacillota</taxon>
        <taxon>Clostridia</taxon>
        <taxon>Peptostreptococcales</taxon>
        <taxon>Peptostreptococcaceae</taxon>
        <taxon>Paraclostridium</taxon>
    </lineage>
</organism>
<reference evidence="1 2" key="1">
    <citation type="submission" date="2018-09" db="EMBL/GenBank/DDBJ databases">
        <title>A clostridial neurotoxin that targets Anopheles mosquitoes.</title>
        <authorList>
            <person name="Contreras E."/>
            <person name="Masuyer G."/>
            <person name="Qureshi N."/>
            <person name="Chawla S."/>
            <person name="Lim H.L."/>
            <person name="Chen J."/>
            <person name="Stenmark P."/>
            <person name="Gill S."/>
        </authorList>
    </citation>
    <scope>NUCLEOTIDE SEQUENCE [LARGE SCALE GENOMIC DNA]</scope>
    <source>
        <strain evidence="1 2">Cbm</strain>
        <plasmid evidence="2">ppbmmp</plasmid>
    </source>
</reference>
<dbReference type="AlphaFoldDB" id="A0A5P3XKH2"/>
<evidence type="ECO:0000313" key="1">
    <source>
        <dbReference type="EMBL" id="QEZ70834.1"/>
    </source>
</evidence>
<dbReference type="EMBL" id="CP032455">
    <property type="protein sequence ID" value="QEZ70834.1"/>
    <property type="molecule type" value="Genomic_DNA"/>
</dbReference>